<feature type="transmembrane region" description="Helical" evidence="8">
    <location>
        <begin position="318"/>
        <end position="339"/>
    </location>
</feature>
<dbReference type="Proteomes" id="UP001589692">
    <property type="component" value="Unassembled WGS sequence"/>
</dbReference>
<evidence type="ECO:0000256" key="6">
    <source>
        <dbReference type="ARBA" id="ARBA00023136"/>
    </source>
</evidence>
<feature type="transmembrane region" description="Helical" evidence="8">
    <location>
        <begin position="423"/>
        <end position="446"/>
    </location>
</feature>
<comment type="similarity">
    <text evidence="2">Belongs to the CPA3 antiporters (TC 2.A.63) subunit D family.</text>
</comment>
<feature type="transmembrane region" description="Helical" evidence="8">
    <location>
        <begin position="260"/>
        <end position="284"/>
    </location>
</feature>
<feature type="transmembrane region" description="Helical" evidence="8">
    <location>
        <begin position="47"/>
        <end position="68"/>
    </location>
</feature>
<feature type="transmembrane region" description="Helical" evidence="8">
    <location>
        <begin position="20"/>
        <end position="40"/>
    </location>
</feature>
<evidence type="ECO:0000259" key="9">
    <source>
        <dbReference type="Pfam" id="PF00361"/>
    </source>
</evidence>
<keyword evidence="3" id="KW-1003">Cell membrane</keyword>
<evidence type="ECO:0000256" key="4">
    <source>
        <dbReference type="ARBA" id="ARBA00022692"/>
    </source>
</evidence>
<feature type="transmembrane region" description="Helical" evidence="8">
    <location>
        <begin position="126"/>
        <end position="145"/>
    </location>
</feature>
<feature type="domain" description="NADH:quinone oxidoreductase/Mrp antiporter transmembrane" evidence="9">
    <location>
        <begin position="147"/>
        <end position="435"/>
    </location>
</feature>
<keyword evidence="5 8" id="KW-1133">Transmembrane helix</keyword>
<keyword evidence="11" id="KW-1185">Reference proteome</keyword>
<dbReference type="Pfam" id="PF00361">
    <property type="entry name" value="Proton_antipo_M"/>
    <property type="match status" value="1"/>
</dbReference>
<dbReference type="PANTHER" id="PTHR42703">
    <property type="entry name" value="NADH DEHYDROGENASE"/>
    <property type="match status" value="1"/>
</dbReference>
<feature type="transmembrane region" description="Helical" evidence="8">
    <location>
        <begin position="151"/>
        <end position="169"/>
    </location>
</feature>
<feature type="transmembrane region" description="Helical" evidence="8">
    <location>
        <begin position="345"/>
        <end position="364"/>
    </location>
</feature>
<dbReference type="InterPro" id="IPR001750">
    <property type="entry name" value="ND/Mrp_TM"/>
</dbReference>
<evidence type="ECO:0000256" key="5">
    <source>
        <dbReference type="ARBA" id="ARBA00022989"/>
    </source>
</evidence>
<dbReference type="InterPro" id="IPR050586">
    <property type="entry name" value="CPA3_Na-H_Antiporter_D"/>
</dbReference>
<sequence length="532" mass="55600">MASPPTDLSAALVLAPPPLAEWLVVLPVAWMIGLGALLMMVRKSVRLHGAIAIAGLVLLVLLDAALLWRVWSHGPVTMVMGRWLPPFGIAFTADLFGAAMALASAAAALAAGIFALGDIDANGRRYGFFPFLMLLMAGVTGSFLTGDIFNLYVWFEVLLISSFGLLILGSEPEQIDGALKYAILNLIGTTLFLIAVGYLYAIFGTLNMADIARKAGTLRETAPLATLTALFILAFSMKAAAFPVNFWLPASYHTPRITVSALFGGLLTKVGVYALIRVTVMLFPVEREELSLVIAVLAVLTMLMGALGALAQSDTRRLVGYVVIAGIGNMLAGVAIGTPAAVSGAILYALHSVATMTALYLVAGEAARLTGAWSLSGLGGLYRQAPWFSAASLALFLAAAGLPPLSGLWPKVALLKASLDIGAWWLAAAILVSAFVVTLALARVFLFAYWRPLPAPVEGQLAGEAPSGPGAAAGNWRTALPLGFLTALVVLFGLLPEPLLDLTQRAADALADPSGYTGSVFSRPTTERGAAP</sequence>
<proteinExistence type="inferred from homology"/>
<keyword evidence="6 8" id="KW-0472">Membrane</keyword>
<evidence type="ECO:0000256" key="2">
    <source>
        <dbReference type="ARBA" id="ARBA00005346"/>
    </source>
</evidence>
<evidence type="ECO:0000313" key="10">
    <source>
        <dbReference type="EMBL" id="MFB9951393.1"/>
    </source>
</evidence>
<dbReference type="RefSeq" id="WP_377264201.1">
    <property type="nucleotide sequence ID" value="NZ_JBHMAA010000024.1"/>
</dbReference>
<comment type="subcellular location">
    <subcellularLocation>
        <location evidence="1">Cell membrane</location>
        <topology evidence="1">Multi-pass membrane protein</topology>
    </subcellularLocation>
    <subcellularLocation>
        <location evidence="7">Membrane</location>
        <topology evidence="7">Multi-pass membrane protein</topology>
    </subcellularLocation>
</comment>
<feature type="transmembrane region" description="Helical" evidence="8">
    <location>
        <begin position="290"/>
        <end position="311"/>
    </location>
</feature>
<dbReference type="NCBIfam" id="NF009306">
    <property type="entry name" value="PRK12663.1"/>
    <property type="match status" value="1"/>
</dbReference>
<evidence type="ECO:0000256" key="7">
    <source>
        <dbReference type="RuleBase" id="RU000320"/>
    </source>
</evidence>
<evidence type="ECO:0000313" key="11">
    <source>
        <dbReference type="Proteomes" id="UP001589692"/>
    </source>
</evidence>
<evidence type="ECO:0000256" key="8">
    <source>
        <dbReference type="SAM" id="Phobius"/>
    </source>
</evidence>
<gene>
    <name evidence="10" type="ORF">ACFFP0_21300</name>
</gene>
<dbReference type="EMBL" id="JBHMAA010000024">
    <property type="protein sequence ID" value="MFB9951393.1"/>
    <property type="molecule type" value="Genomic_DNA"/>
</dbReference>
<feature type="transmembrane region" description="Helical" evidence="8">
    <location>
        <begin position="181"/>
        <end position="203"/>
    </location>
</feature>
<protein>
    <submittedName>
        <fullName evidence="10">Na+/H+ antiporter subunit D</fullName>
    </submittedName>
</protein>
<feature type="transmembrane region" description="Helical" evidence="8">
    <location>
        <begin position="223"/>
        <end position="248"/>
    </location>
</feature>
<keyword evidence="4 7" id="KW-0812">Transmembrane</keyword>
<dbReference type="InterPro" id="IPR003918">
    <property type="entry name" value="NADH_UbQ_OxRdtase"/>
</dbReference>
<accession>A0ABV6AL85</accession>
<evidence type="ECO:0000256" key="3">
    <source>
        <dbReference type="ARBA" id="ARBA00022475"/>
    </source>
</evidence>
<comment type="caution">
    <text evidence="10">The sequence shown here is derived from an EMBL/GenBank/DDBJ whole genome shotgun (WGS) entry which is preliminary data.</text>
</comment>
<reference evidence="10 11" key="1">
    <citation type="submission" date="2024-09" db="EMBL/GenBank/DDBJ databases">
        <authorList>
            <person name="Sun Q."/>
            <person name="Mori K."/>
        </authorList>
    </citation>
    <scope>NUCLEOTIDE SEQUENCE [LARGE SCALE GENOMIC DNA]</scope>
    <source>
        <strain evidence="10 11">TBRC 4938</strain>
    </source>
</reference>
<feature type="transmembrane region" description="Helical" evidence="8">
    <location>
        <begin position="88"/>
        <end position="114"/>
    </location>
</feature>
<dbReference type="PANTHER" id="PTHR42703:SF1">
    <property type="entry name" value="NA(+)_H(+) ANTIPORTER SUBUNIT D1"/>
    <property type="match status" value="1"/>
</dbReference>
<feature type="transmembrane region" description="Helical" evidence="8">
    <location>
        <begin position="385"/>
        <end position="403"/>
    </location>
</feature>
<name>A0ABV6AL85_9HYPH</name>
<dbReference type="PRINTS" id="PR01437">
    <property type="entry name" value="NUOXDRDTASE4"/>
</dbReference>
<evidence type="ECO:0000256" key="1">
    <source>
        <dbReference type="ARBA" id="ARBA00004651"/>
    </source>
</evidence>
<organism evidence="10 11">
    <name type="scientific">Rhizobium puerariae</name>
    <dbReference type="NCBI Taxonomy" id="1585791"/>
    <lineage>
        <taxon>Bacteria</taxon>
        <taxon>Pseudomonadati</taxon>
        <taxon>Pseudomonadota</taxon>
        <taxon>Alphaproteobacteria</taxon>
        <taxon>Hyphomicrobiales</taxon>
        <taxon>Rhizobiaceae</taxon>
        <taxon>Rhizobium/Agrobacterium group</taxon>
        <taxon>Rhizobium</taxon>
    </lineage>
</organism>